<dbReference type="HOGENOM" id="CLU_3106508_0_0_1"/>
<protein>
    <submittedName>
        <fullName evidence="1">Uncharacterized protein</fullName>
    </submittedName>
</protein>
<dbReference type="VEuPathDB" id="FungiDB:FVEG_11147"/>
<dbReference type="KEGG" id="fvr:FVEG_11147"/>
<sequence length="51" mass="5370">MKDRVLLTLPARAVCKVSGGNVHLLAVAGIVYDSLAYCGRSLGAIKNINLD</sequence>
<accession>W7MMU3</accession>
<gene>
    <name evidence="1" type="ORF">FVEG_11147</name>
</gene>
<evidence type="ECO:0000313" key="2">
    <source>
        <dbReference type="Proteomes" id="UP000009096"/>
    </source>
</evidence>
<dbReference type="EMBL" id="DS022257">
    <property type="protein sequence ID" value="EWG52381.1"/>
    <property type="molecule type" value="Genomic_DNA"/>
</dbReference>
<dbReference type="EMBL" id="CM000586">
    <property type="protein sequence ID" value="EWG52381.1"/>
    <property type="molecule type" value="Genomic_DNA"/>
</dbReference>
<name>W7MMU3_GIBM7</name>
<dbReference type="GeneID" id="30068681"/>
<dbReference type="Proteomes" id="UP000009096">
    <property type="component" value="Chromosome 9"/>
</dbReference>
<organism evidence="1 2">
    <name type="scientific">Gibberella moniliformis (strain M3125 / FGSC 7600)</name>
    <name type="common">Maize ear and stalk rot fungus</name>
    <name type="synonym">Fusarium verticillioides</name>
    <dbReference type="NCBI Taxonomy" id="334819"/>
    <lineage>
        <taxon>Eukaryota</taxon>
        <taxon>Fungi</taxon>
        <taxon>Dikarya</taxon>
        <taxon>Ascomycota</taxon>
        <taxon>Pezizomycotina</taxon>
        <taxon>Sordariomycetes</taxon>
        <taxon>Hypocreomycetidae</taxon>
        <taxon>Hypocreales</taxon>
        <taxon>Nectriaceae</taxon>
        <taxon>Fusarium</taxon>
        <taxon>Fusarium fujikuroi species complex</taxon>
    </lineage>
</organism>
<dbReference type="RefSeq" id="XP_018758572.1">
    <property type="nucleotide sequence ID" value="XM_018900314.1"/>
</dbReference>
<dbReference type="AlphaFoldDB" id="W7MMU3"/>
<keyword evidence="2" id="KW-1185">Reference proteome</keyword>
<proteinExistence type="predicted"/>
<reference evidence="1 2" key="1">
    <citation type="journal article" date="2010" name="Nature">
        <title>Comparative genomics reveals mobile pathogenicity chromosomes in Fusarium.</title>
        <authorList>
            <person name="Ma L.J."/>
            <person name="van der Does H.C."/>
            <person name="Borkovich K.A."/>
            <person name="Coleman J.J."/>
            <person name="Daboussi M.J."/>
            <person name="Di Pietro A."/>
            <person name="Dufresne M."/>
            <person name="Freitag M."/>
            <person name="Grabherr M."/>
            <person name="Henrissat B."/>
            <person name="Houterman P.M."/>
            <person name="Kang S."/>
            <person name="Shim W.B."/>
            <person name="Woloshuk C."/>
            <person name="Xie X."/>
            <person name="Xu J.R."/>
            <person name="Antoniw J."/>
            <person name="Baker S.E."/>
            <person name="Bluhm B.H."/>
            <person name="Breakspear A."/>
            <person name="Brown D.W."/>
            <person name="Butchko R.A."/>
            <person name="Chapman S."/>
            <person name="Coulson R."/>
            <person name="Coutinho P.M."/>
            <person name="Danchin E.G."/>
            <person name="Diener A."/>
            <person name="Gale L.R."/>
            <person name="Gardiner D.M."/>
            <person name="Goff S."/>
            <person name="Hammond-Kosack K.E."/>
            <person name="Hilburn K."/>
            <person name="Hua-Van A."/>
            <person name="Jonkers W."/>
            <person name="Kazan K."/>
            <person name="Kodira C.D."/>
            <person name="Koehrsen M."/>
            <person name="Kumar L."/>
            <person name="Lee Y.H."/>
            <person name="Li L."/>
            <person name="Manners J.M."/>
            <person name="Miranda-Saavedra D."/>
            <person name="Mukherjee M."/>
            <person name="Park G."/>
            <person name="Park J."/>
            <person name="Park S.Y."/>
            <person name="Proctor R.H."/>
            <person name="Regev A."/>
            <person name="Ruiz-Roldan M.C."/>
            <person name="Sain D."/>
            <person name="Sakthikumar S."/>
            <person name="Sykes S."/>
            <person name="Schwartz D.C."/>
            <person name="Turgeon B.G."/>
            <person name="Wapinski I."/>
            <person name="Yoder O."/>
            <person name="Young S."/>
            <person name="Zeng Q."/>
            <person name="Zhou S."/>
            <person name="Galagan J."/>
            <person name="Cuomo C.A."/>
            <person name="Kistler H.C."/>
            <person name="Rep M."/>
        </authorList>
    </citation>
    <scope>NUCLEOTIDE SEQUENCE [LARGE SCALE GENOMIC DNA]</scope>
    <source>
        <strain evidence="2">M3125 / FGSC 7600</strain>
    </source>
</reference>
<evidence type="ECO:0000313" key="1">
    <source>
        <dbReference type="EMBL" id="EWG52381.1"/>
    </source>
</evidence>